<dbReference type="EMBL" id="JABUPU010000168">
    <property type="protein sequence ID" value="NYP88859.1"/>
    <property type="molecule type" value="Genomic_DNA"/>
</dbReference>
<dbReference type="Proteomes" id="UP000517067">
    <property type="component" value="Unassembled WGS sequence"/>
</dbReference>
<proteinExistence type="predicted"/>
<reference evidence="1 2" key="1">
    <citation type="journal article" date="2020" name="J. Appl. Microbiol.">
        <title>Genetic characterization of Shigatoxigenic and enteropathogenic Escherichia coli O80:H2 from diarrheic and septicemic calves and relatedness to human Shigatoxigenic E. coli O80:H2.</title>
        <authorList>
            <person name="Habets A."/>
            <person name="Crombe F."/>
            <person name="Nakamura K."/>
            <person name="Guerin V."/>
            <person name="De Rauw K."/>
            <person name="Pierard D."/>
            <person name="Saulmont M."/>
            <person name="Hayashi T."/>
            <person name="Mainil J.G."/>
            <person name="Thiry D."/>
        </authorList>
    </citation>
    <scope>NUCLEOTIDE SEQUENCE [LARGE SCALE GENOMIC DNA]</scope>
    <source>
        <strain evidence="1 2">EH3307</strain>
    </source>
</reference>
<evidence type="ECO:0000313" key="1">
    <source>
        <dbReference type="EMBL" id="NYP88859.1"/>
    </source>
</evidence>
<dbReference type="RefSeq" id="WP_000378480.1">
    <property type="nucleotide sequence ID" value="NZ_AP026099.1"/>
</dbReference>
<organism evidence="1 2">
    <name type="scientific">Escherichia coli</name>
    <dbReference type="NCBI Taxonomy" id="562"/>
    <lineage>
        <taxon>Bacteria</taxon>
        <taxon>Pseudomonadati</taxon>
        <taxon>Pseudomonadota</taxon>
        <taxon>Gammaproteobacteria</taxon>
        <taxon>Enterobacterales</taxon>
        <taxon>Enterobacteriaceae</taxon>
        <taxon>Escherichia</taxon>
    </lineage>
</organism>
<accession>A0A1J8LJ49</accession>
<evidence type="ECO:0000313" key="2">
    <source>
        <dbReference type="Proteomes" id="UP000517067"/>
    </source>
</evidence>
<dbReference type="AlphaFoldDB" id="A0A1J8LJ49"/>
<gene>
    <name evidence="1" type="ORF">G4A47_27875</name>
</gene>
<sequence>MDSSSQLFWYLYITSFFGAFVITRWLCRKVISIFHKKYLIGQAATSLINALARYHKGECYSRIKTDDGFNIFVIPPEYRVQLDRENNTYHIRRSVDTA</sequence>
<comment type="caution">
    <text evidence="1">The sequence shown here is derived from an EMBL/GenBank/DDBJ whole genome shotgun (WGS) entry which is preliminary data.</text>
</comment>
<protein>
    <submittedName>
        <fullName evidence="1">Uncharacterized protein</fullName>
    </submittedName>
</protein>
<name>A0A1J8LJ49_ECOLX</name>